<evidence type="ECO:0000313" key="4">
    <source>
        <dbReference type="Proteomes" id="UP001107558"/>
    </source>
</evidence>
<protein>
    <recommendedName>
        <fullName evidence="5">Transmembrane protein</fullName>
    </recommendedName>
</protein>
<feature type="signal peptide" evidence="2">
    <location>
        <begin position="1"/>
        <end position="19"/>
    </location>
</feature>
<proteinExistence type="predicted"/>
<dbReference type="AlphaFoldDB" id="A0A9J6CP82"/>
<dbReference type="Proteomes" id="UP001107558">
    <property type="component" value="Chromosome 1"/>
</dbReference>
<feature type="region of interest" description="Disordered" evidence="1">
    <location>
        <begin position="132"/>
        <end position="158"/>
    </location>
</feature>
<evidence type="ECO:0000256" key="2">
    <source>
        <dbReference type="SAM" id="SignalP"/>
    </source>
</evidence>
<keyword evidence="4" id="KW-1185">Reference proteome</keyword>
<reference evidence="3" key="1">
    <citation type="submission" date="2021-03" db="EMBL/GenBank/DDBJ databases">
        <title>Chromosome level genome of the anhydrobiotic midge Polypedilum vanderplanki.</title>
        <authorList>
            <person name="Yoshida Y."/>
            <person name="Kikawada T."/>
            <person name="Gusev O."/>
        </authorList>
    </citation>
    <scope>NUCLEOTIDE SEQUENCE</scope>
    <source>
        <strain evidence="3">NIAS01</strain>
        <tissue evidence="3">Whole body or cell culture</tissue>
    </source>
</reference>
<sequence length="178" mass="20984">MKSLIIFVLVLMIKSRVECLDSNVQTSQLLKMLSNGKRNQIIVYPYQPPYQYNPYAYQQYGNYENYGNYPIYFSFIKQVVKMKKVLIILTLITLIQCANMMRRDKNLKLLDQTELVKNLNFAAQRFSNQQNRLIHSDSKQTQHTSNDNGTMENTNKNEDITIKPASNHLWDMMKSRMQ</sequence>
<organism evidence="3 4">
    <name type="scientific">Polypedilum vanderplanki</name>
    <name type="common">Sleeping chironomid midge</name>
    <dbReference type="NCBI Taxonomy" id="319348"/>
    <lineage>
        <taxon>Eukaryota</taxon>
        <taxon>Metazoa</taxon>
        <taxon>Ecdysozoa</taxon>
        <taxon>Arthropoda</taxon>
        <taxon>Hexapoda</taxon>
        <taxon>Insecta</taxon>
        <taxon>Pterygota</taxon>
        <taxon>Neoptera</taxon>
        <taxon>Endopterygota</taxon>
        <taxon>Diptera</taxon>
        <taxon>Nematocera</taxon>
        <taxon>Chironomoidea</taxon>
        <taxon>Chironomidae</taxon>
        <taxon>Chironominae</taxon>
        <taxon>Polypedilum</taxon>
        <taxon>Polypedilum</taxon>
    </lineage>
</organism>
<evidence type="ECO:0008006" key="5">
    <source>
        <dbReference type="Google" id="ProtNLM"/>
    </source>
</evidence>
<evidence type="ECO:0000313" key="3">
    <source>
        <dbReference type="EMBL" id="KAG5683789.1"/>
    </source>
</evidence>
<evidence type="ECO:0000256" key="1">
    <source>
        <dbReference type="SAM" id="MobiDB-lite"/>
    </source>
</evidence>
<dbReference type="EMBL" id="JADBJN010000001">
    <property type="protein sequence ID" value="KAG5683789.1"/>
    <property type="molecule type" value="Genomic_DNA"/>
</dbReference>
<comment type="caution">
    <text evidence="3">The sequence shown here is derived from an EMBL/GenBank/DDBJ whole genome shotgun (WGS) entry which is preliminary data.</text>
</comment>
<feature type="chain" id="PRO_5039899795" description="Transmembrane protein" evidence="2">
    <location>
        <begin position="20"/>
        <end position="178"/>
    </location>
</feature>
<accession>A0A9J6CP82</accession>
<gene>
    <name evidence="3" type="ORF">PVAND_013053</name>
</gene>
<feature type="compositionally biased region" description="Polar residues" evidence="1">
    <location>
        <begin position="141"/>
        <end position="154"/>
    </location>
</feature>
<name>A0A9J6CP82_POLVA</name>
<keyword evidence="2" id="KW-0732">Signal</keyword>